<keyword evidence="2" id="KW-1185">Reference proteome</keyword>
<dbReference type="GO" id="GO:0005157">
    <property type="term" value="F:macrophage colony-stimulating factor receptor binding"/>
    <property type="evidence" value="ECO:0007669"/>
    <property type="project" value="InterPro"/>
</dbReference>
<dbReference type="InterPro" id="IPR038328">
    <property type="entry name" value="IL-34_sf"/>
</dbReference>
<organism evidence="1 2">
    <name type="scientific">Scomber scombrus</name>
    <name type="common">Atlantic mackerel</name>
    <name type="synonym">Scomber vernalis</name>
    <dbReference type="NCBI Taxonomy" id="13677"/>
    <lineage>
        <taxon>Eukaryota</taxon>
        <taxon>Metazoa</taxon>
        <taxon>Chordata</taxon>
        <taxon>Craniata</taxon>
        <taxon>Vertebrata</taxon>
        <taxon>Euteleostomi</taxon>
        <taxon>Actinopterygii</taxon>
        <taxon>Neopterygii</taxon>
        <taxon>Teleostei</taxon>
        <taxon>Neoteleostei</taxon>
        <taxon>Acanthomorphata</taxon>
        <taxon>Pelagiaria</taxon>
        <taxon>Scombriformes</taxon>
        <taxon>Scombridae</taxon>
        <taxon>Scomber</taxon>
    </lineage>
</organism>
<dbReference type="GO" id="GO:0008284">
    <property type="term" value="P:positive regulation of cell population proliferation"/>
    <property type="evidence" value="ECO:0007669"/>
    <property type="project" value="InterPro"/>
</dbReference>
<dbReference type="GO" id="GO:0005615">
    <property type="term" value="C:extracellular space"/>
    <property type="evidence" value="ECO:0007669"/>
    <property type="project" value="InterPro"/>
</dbReference>
<accession>A0AAV1PI31</accession>
<dbReference type="InterPro" id="IPR020415">
    <property type="entry name" value="IL-34"/>
</dbReference>
<dbReference type="GO" id="GO:0045651">
    <property type="term" value="P:positive regulation of macrophage differentiation"/>
    <property type="evidence" value="ECO:0007669"/>
    <property type="project" value="TreeGrafter"/>
</dbReference>
<dbReference type="AlphaFoldDB" id="A0AAV1PI31"/>
<evidence type="ECO:0000313" key="1">
    <source>
        <dbReference type="EMBL" id="CAK6970157.1"/>
    </source>
</evidence>
<gene>
    <name evidence="1" type="ORF">FSCOSCO3_A025992</name>
</gene>
<dbReference type="PANTHER" id="PTHR28606:SF1">
    <property type="entry name" value="INTERLEUKIN-34"/>
    <property type="match status" value="1"/>
</dbReference>
<dbReference type="Pfam" id="PF15036">
    <property type="entry name" value="IL34"/>
    <property type="match status" value="1"/>
</dbReference>
<reference evidence="1 2" key="1">
    <citation type="submission" date="2024-01" db="EMBL/GenBank/DDBJ databases">
        <authorList>
            <person name="Alioto T."/>
            <person name="Alioto T."/>
            <person name="Gomez Garrido J."/>
        </authorList>
    </citation>
    <scope>NUCLEOTIDE SEQUENCE [LARGE SCALE GENOMIC DNA]</scope>
</reference>
<evidence type="ECO:0000313" key="2">
    <source>
        <dbReference type="Proteomes" id="UP001314229"/>
    </source>
</evidence>
<dbReference type="Proteomes" id="UP001314229">
    <property type="component" value="Unassembled WGS sequence"/>
</dbReference>
<protein>
    <submittedName>
        <fullName evidence="1">Interleukin-34</fullName>
    </submittedName>
</protein>
<dbReference type="EMBL" id="CAWUFR010000150">
    <property type="protein sequence ID" value="CAK6970157.1"/>
    <property type="molecule type" value="Genomic_DNA"/>
</dbReference>
<sequence>MSVCVAHLLLKRPTGELCEVNTLRSSALHRVMQPLVACHNDFTTGGIYSTIQKVIDQSSGCSLEARRAAVERWNNTVSSRDRHKYENRKKTRICLWRHASVDAQQCDEELKPDNKFCLLGSLFGLLLLMPVLKALTPASMCTPLKTLNDSLHHRRRYMKHNFPINYTIRVHQKEVFKLSTINRMRLQVEGLEDLILQRLWFRVNQGVLKKIIRVLPERHPSRPYTAELERRFRDAEGVFVGLHTTEVCDDDLPETIAEIWDHLTEEPNRVPESRWRFVTPKSLLDNFCHTMLCLFSDCFDSTEAHQDYCGVSHWRKGRKKDLQPES</sequence>
<proteinExistence type="predicted"/>
<name>A0AAV1PI31_SCOSC</name>
<dbReference type="PANTHER" id="PTHR28606">
    <property type="entry name" value="INTERLEUKIN-34"/>
    <property type="match status" value="1"/>
</dbReference>
<dbReference type="GO" id="GO:0045657">
    <property type="term" value="P:positive regulation of monocyte differentiation"/>
    <property type="evidence" value="ECO:0007669"/>
    <property type="project" value="TreeGrafter"/>
</dbReference>
<dbReference type="Gene3D" id="1.20.1250.80">
    <property type="entry name" value="Interleukin-34"/>
    <property type="match status" value="1"/>
</dbReference>
<comment type="caution">
    <text evidence="1">The sequence shown here is derived from an EMBL/GenBank/DDBJ whole genome shotgun (WGS) entry which is preliminary data.</text>
</comment>